<evidence type="ECO:0000256" key="1">
    <source>
        <dbReference type="SAM" id="SignalP"/>
    </source>
</evidence>
<name>A0ABP8X3R6_9ACTN</name>
<keyword evidence="3" id="KW-1185">Reference proteome</keyword>
<gene>
    <name evidence="2" type="ORF">GCM10023349_14490</name>
</gene>
<evidence type="ECO:0008006" key="4">
    <source>
        <dbReference type="Google" id="ProtNLM"/>
    </source>
</evidence>
<protein>
    <recommendedName>
        <fullName evidence="4">Ig-like domain-containing protein</fullName>
    </recommendedName>
</protein>
<reference evidence="3" key="1">
    <citation type="journal article" date="2019" name="Int. J. Syst. Evol. Microbiol.">
        <title>The Global Catalogue of Microorganisms (GCM) 10K type strain sequencing project: providing services to taxonomists for standard genome sequencing and annotation.</title>
        <authorList>
            <consortium name="The Broad Institute Genomics Platform"/>
            <consortium name="The Broad Institute Genome Sequencing Center for Infectious Disease"/>
            <person name="Wu L."/>
            <person name="Ma J."/>
        </authorList>
    </citation>
    <scope>NUCLEOTIDE SEQUENCE [LARGE SCALE GENOMIC DNA]</scope>
    <source>
        <strain evidence="3">JCM 18531</strain>
    </source>
</reference>
<dbReference type="EMBL" id="BAABKM010000002">
    <property type="protein sequence ID" value="GAA4699328.1"/>
    <property type="molecule type" value="Genomic_DNA"/>
</dbReference>
<evidence type="ECO:0000313" key="2">
    <source>
        <dbReference type="EMBL" id="GAA4699328.1"/>
    </source>
</evidence>
<evidence type="ECO:0000313" key="3">
    <source>
        <dbReference type="Proteomes" id="UP001499974"/>
    </source>
</evidence>
<dbReference type="RefSeq" id="WP_345520575.1">
    <property type="nucleotide sequence ID" value="NZ_BAABKM010000002.1"/>
</dbReference>
<feature type="chain" id="PRO_5045236406" description="Ig-like domain-containing protein" evidence="1">
    <location>
        <begin position="34"/>
        <end position="582"/>
    </location>
</feature>
<sequence length="582" mass="58709">MTLRRSRWAAGLVTATLALSGLTQLGLAAPASAADGPCSYDGAGSVDLDGSPAVGAPVTATVVGAGAGQTRYTWSGTGFGAPVHGSTLTARPDVVGAPVHLAVQVRGAGGRTFAASCDFPRVAWGHLAKPAAPKVIGALVLGETLHAAPGAQVDLPDGATYHYEWFAGDSPSAFATGPDLELRRALVGSPLTLKTFVTAPGRLDSEWSAPTVTEQVVEATLAQPGAPSIAGTASMAGTLTASPAAGDDVPDDAAYEYRWLADGAEFATGPQVTLAAGQVGHAITVEDRVSATGYATSAWSAPSVATATVTPGELAAPTSVTITGTPTVGSTLSAVVAGEWTPGTQVVFTWKADGVAFSTAPGAITLTNAEAGRSISVEIAGSLAGYTGRSIESAAVGPVAGVPLPDLTAPSKVTVAGTPKVGRTLTVATTGSWTPGATLTYAWKADGRSFGTSSSTVVLTAREVGRRITVTVTGSLTGYRPASVVSAASAKVAAGTLTAATPKIQGKAKVGRILTAKPGRWTPGVRLTYRWFANGKRISGATSSRLRLTRKLDHKRITVQVTGRLTGYATVTRTSRPTGKVT</sequence>
<accession>A0ABP8X3R6</accession>
<proteinExistence type="predicted"/>
<dbReference type="Proteomes" id="UP001499974">
    <property type="component" value="Unassembled WGS sequence"/>
</dbReference>
<comment type="caution">
    <text evidence="2">The sequence shown here is derived from an EMBL/GenBank/DDBJ whole genome shotgun (WGS) entry which is preliminary data.</text>
</comment>
<feature type="signal peptide" evidence="1">
    <location>
        <begin position="1"/>
        <end position="33"/>
    </location>
</feature>
<dbReference type="Gene3D" id="2.60.40.2700">
    <property type="match status" value="4"/>
</dbReference>
<keyword evidence="1" id="KW-0732">Signal</keyword>
<organism evidence="2 3">
    <name type="scientific">Nocardioides conyzicola</name>
    <dbReference type="NCBI Taxonomy" id="1651781"/>
    <lineage>
        <taxon>Bacteria</taxon>
        <taxon>Bacillati</taxon>
        <taxon>Actinomycetota</taxon>
        <taxon>Actinomycetes</taxon>
        <taxon>Propionibacteriales</taxon>
        <taxon>Nocardioidaceae</taxon>
        <taxon>Nocardioides</taxon>
    </lineage>
</organism>